<comment type="cofactor">
    <cofactor evidence="6">
        <name>a divalent metal cation</name>
        <dbReference type="ChEBI" id="CHEBI:60240"/>
    </cofactor>
</comment>
<dbReference type="EMBL" id="VBAK01000166">
    <property type="protein sequence ID" value="TMI87132.1"/>
    <property type="molecule type" value="Genomic_DNA"/>
</dbReference>
<dbReference type="InterPro" id="IPR002504">
    <property type="entry name" value="NADK"/>
</dbReference>
<dbReference type="InterPro" id="IPR016064">
    <property type="entry name" value="NAD/diacylglycerol_kinase_sf"/>
</dbReference>
<dbReference type="GO" id="GO:0005737">
    <property type="term" value="C:cytoplasm"/>
    <property type="evidence" value="ECO:0007669"/>
    <property type="project" value="UniProtKB-SubCell"/>
</dbReference>
<dbReference type="AlphaFoldDB" id="A0A537JV34"/>
<accession>A0A537JV34</accession>
<dbReference type="GO" id="GO:0019674">
    <property type="term" value="P:NAD+ metabolic process"/>
    <property type="evidence" value="ECO:0007669"/>
    <property type="project" value="InterPro"/>
</dbReference>
<dbReference type="GO" id="GO:0005524">
    <property type="term" value="F:ATP binding"/>
    <property type="evidence" value="ECO:0007669"/>
    <property type="project" value="UniProtKB-KW"/>
</dbReference>
<evidence type="ECO:0000256" key="6">
    <source>
        <dbReference type="HAMAP-Rule" id="MF_00361"/>
    </source>
</evidence>
<dbReference type="InterPro" id="IPR017438">
    <property type="entry name" value="ATP-NAD_kinase_N"/>
</dbReference>
<dbReference type="Gene3D" id="2.60.200.30">
    <property type="entry name" value="Probable inorganic polyphosphate/atp-NAD kinase, domain 2"/>
    <property type="match status" value="1"/>
</dbReference>
<keyword evidence="6" id="KW-0547">Nucleotide-binding</keyword>
<comment type="catalytic activity">
    <reaction evidence="5 6">
        <text>NAD(+) + ATP = ADP + NADP(+) + H(+)</text>
        <dbReference type="Rhea" id="RHEA:18629"/>
        <dbReference type="ChEBI" id="CHEBI:15378"/>
        <dbReference type="ChEBI" id="CHEBI:30616"/>
        <dbReference type="ChEBI" id="CHEBI:57540"/>
        <dbReference type="ChEBI" id="CHEBI:58349"/>
        <dbReference type="ChEBI" id="CHEBI:456216"/>
        <dbReference type="EC" id="2.7.1.23"/>
    </reaction>
</comment>
<dbReference type="GO" id="GO:0046872">
    <property type="term" value="F:metal ion binding"/>
    <property type="evidence" value="ECO:0007669"/>
    <property type="project" value="UniProtKB-UniRule"/>
</dbReference>
<feature type="binding site" evidence="6">
    <location>
        <begin position="190"/>
        <end position="195"/>
    </location>
    <ligand>
        <name>NAD(+)</name>
        <dbReference type="ChEBI" id="CHEBI:57540"/>
    </ligand>
</feature>
<reference evidence="7 8" key="1">
    <citation type="journal article" date="2019" name="Nat. Microbiol.">
        <title>Mediterranean grassland soil C-N compound turnover is dependent on rainfall and depth, and is mediated by genomically divergent microorganisms.</title>
        <authorList>
            <person name="Diamond S."/>
            <person name="Andeer P.F."/>
            <person name="Li Z."/>
            <person name="Crits-Christoph A."/>
            <person name="Burstein D."/>
            <person name="Anantharaman K."/>
            <person name="Lane K.R."/>
            <person name="Thomas B.C."/>
            <person name="Pan C."/>
            <person name="Northen T.R."/>
            <person name="Banfield J.F."/>
        </authorList>
    </citation>
    <scope>NUCLEOTIDE SEQUENCE [LARGE SCALE GENOMIC DNA]</scope>
    <source>
        <strain evidence="7">NP_3</strain>
    </source>
</reference>
<evidence type="ECO:0000256" key="5">
    <source>
        <dbReference type="ARBA" id="ARBA00047925"/>
    </source>
</evidence>
<dbReference type="GO" id="GO:0006741">
    <property type="term" value="P:NADP+ biosynthetic process"/>
    <property type="evidence" value="ECO:0007669"/>
    <property type="project" value="UniProtKB-UniRule"/>
</dbReference>
<dbReference type="GO" id="GO:0051287">
    <property type="term" value="F:NAD binding"/>
    <property type="evidence" value="ECO:0007669"/>
    <property type="project" value="UniProtKB-ARBA"/>
</dbReference>
<evidence type="ECO:0000256" key="4">
    <source>
        <dbReference type="ARBA" id="ARBA00023027"/>
    </source>
</evidence>
<dbReference type="Pfam" id="PF20143">
    <property type="entry name" value="NAD_kinase_C"/>
    <property type="match status" value="1"/>
</dbReference>
<dbReference type="Pfam" id="PF01513">
    <property type="entry name" value="NAD_kinase"/>
    <property type="match status" value="1"/>
</dbReference>
<feature type="active site" description="Proton acceptor" evidence="6">
    <location>
        <position position="75"/>
    </location>
</feature>
<gene>
    <name evidence="6" type="primary">nadK</name>
    <name evidence="7" type="ORF">E6H00_16565</name>
</gene>
<dbReference type="SUPFAM" id="SSF111331">
    <property type="entry name" value="NAD kinase/diacylglycerol kinase-like"/>
    <property type="match status" value="1"/>
</dbReference>
<dbReference type="PANTHER" id="PTHR20275">
    <property type="entry name" value="NAD KINASE"/>
    <property type="match status" value="1"/>
</dbReference>
<evidence type="ECO:0000256" key="3">
    <source>
        <dbReference type="ARBA" id="ARBA00022857"/>
    </source>
</evidence>
<evidence type="ECO:0000256" key="2">
    <source>
        <dbReference type="ARBA" id="ARBA00022777"/>
    </source>
</evidence>
<dbReference type="PANTHER" id="PTHR20275:SF0">
    <property type="entry name" value="NAD KINASE"/>
    <property type="match status" value="1"/>
</dbReference>
<feature type="binding site" evidence="6">
    <location>
        <position position="80"/>
    </location>
    <ligand>
        <name>NAD(+)</name>
        <dbReference type="ChEBI" id="CHEBI:57540"/>
    </ligand>
</feature>
<keyword evidence="3 6" id="KW-0521">NADP</keyword>
<dbReference type="EC" id="2.7.1.23" evidence="6"/>
<comment type="caution">
    <text evidence="6">Lacks conserved residue(s) required for the propagation of feature annotation.</text>
</comment>
<keyword evidence="6" id="KW-0067">ATP-binding</keyword>
<keyword evidence="2 6" id="KW-0418">Kinase</keyword>
<organism evidence="7 8">
    <name type="scientific">Candidatus Segetimicrobium genomatis</name>
    <dbReference type="NCBI Taxonomy" id="2569760"/>
    <lineage>
        <taxon>Bacteria</taxon>
        <taxon>Bacillati</taxon>
        <taxon>Candidatus Sysuimicrobiota</taxon>
        <taxon>Candidatus Sysuimicrobiia</taxon>
        <taxon>Candidatus Sysuimicrobiales</taxon>
        <taxon>Candidatus Segetimicrobiaceae</taxon>
        <taxon>Candidatus Segetimicrobium</taxon>
    </lineage>
</organism>
<comment type="caution">
    <text evidence="7">The sequence shown here is derived from an EMBL/GenBank/DDBJ whole genome shotgun (WGS) entry which is preliminary data.</text>
</comment>
<evidence type="ECO:0000313" key="8">
    <source>
        <dbReference type="Proteomes" id="UP000318509"/>
    </source>
</evidence>
<keyword evidence="4 6" id="KW-0520">NAD</keyword>
<dbReference type="Gene3D" id="3.40.50.10330">
    <property type="entry name" value="Probable inorganic polyphosphate/atp-NAD kinase, domain 1"/>
    <property type="match status" value="1"/>
</dbReference>
<dbReference type="InterPro" id="IPR017437">
    <property type="entry name" value="ATP-NAD_kinase_PpnK-typ_C"/>
</dbReference>
<feature type="binding site" evidence="6">
    <location>
        <position position="160"/>
    </location>
    <ligand>
        <name>NAD(+)</name>
        <dbReference type="ChEBI" id="CHEBI:57540"/>
    </ligand>
</feature>
<sequence length="295" mass="31285">MTAVAAVGLNVNVEKLHATPEVARLAREAVSLLEERGVAVWINRESAEALGHAARGIDEAELARRAGVIVVFGGDGTILRTARAAAPQGIPILGVNLGAFGFLAEVDGPELERALHRLLEGDYQLDERMMLRARVEQSGRAAQEFLALNDIVVTKSGYARILKVRTAVNGEHLATHLADGMIVATPTGSTAYSLSAGGPIVHPAVDVIVLTPICAHTLNARAVVVSGADTVTIRTEPIGSPSPPSILTVDGQEGFPLQGGDDVRVERSPHRTRLVRLGRGGFYSILRAKLTWGER</sequence>
<feature type="binding site" evidence="6">
    <location>
        <begin position="75"/>
        <end position="76"/>
    </location>
    <ligand>
        <name>NAD(+)</name>
        <dbReference type="ChEBI" id="CHEBI:57540"/>
    </ligand>
</feature>
<comment type="similarity">
    <text evidence="6">Belongs to the NAD kinase family.</text>
</comment>
<name>A0A537JV34_9BACT</name>
<evidence type="ECO:0000313" key="7">
    <source>
        <dbReference type="EMBL" id="TMI87132.1"/>
    </source>
</evidence>
<keyword evidence="6" id="KW-0963">Cytoplasm</keyword>
<comment type="function">
    <text evidence="6">Involved in the regulation of the intracellular balance of NAD and NADP, and is a key enzyme in the biosynthesis of NADP. Catalyzes specifically the phosphorylation on 2'-hydroxyl of the adenosine moiety of NAD to yield NADP.</text>
</comment>
<keyword evidence="1 6" id="KW-0808">Transferase</keyword>
<evidence type="ECO:0000256" key="1">
    <source>
        <dbReference type="ARBA" id="ARBA00022679"/>
    </source>
</evidence>
<comment type="subcellular location">
    <subcellularLocation>
        <location evidence="6">Cytoplasm</location>
    </subcellularLocation>
</comment>
<feature type="binding site" evidence="6">
    <location>
        <position position="252"/>
    </location>
    <ligand>
        <name>NAD(+)</name>
        <dbReference type="ChEBI" id="CHEBI:57540"/>
    </ligand>
</feature>
<dbReference type="HAMAP" id="MF_00361">
    <property type="entry name" value="NAD_kinase"/>
    <property type="match status" value="1"/>
</dbReference>
<protein>
    <recommendedName>
        <fullName evidence="6">NAD kinase</fullName>
        <ecNumber evidence="6">2.7.1.23</ecNumber>
    </recommendedName>
    <alternativeName>
        <fullName evidence="6">ATP-dependent NAD kinase</fullName>
    </alternativeName>
</protein>
<proteinExistence type="inferred from homology"/>
<feature type="binding site" evidence="6">
    <location>
        <position position="179"/>
    </location>
    <ligand>
        <name>NAD(+)</name>
        <dbReference type="ChEBI" id="CHEBI:57540"/>
    </ligand>
</feature>
<dbReference type="Proteomes" id="UP000318509">
    <property type="component" value="Unassembled WGS sequence"/>
</dbReference>
<dbReference type="GO" id="GO:0003951">
    <property type="term" value="F:NAD+ kinase activity"/>
    <property type="evidence" value="ECO:0007669"/>
    <property type="project" value="UniProtKB-UniRule"/>
</dbReference>
<feature type="binding site" evidence="6">
    <location>
        <begin position="149"/>
        <end position="150"/>
    </location>
    <ligand>
        <name>NAD(+)</name>
        <dbReference type="ChEBI" id="CHEBI:57540"/>
    </ligand>
</feature>